<sequence>MTKPERCSGVALLAAAVCLVVLAGTATCTRVSTAPSYDLRGSYFGSFAKDAEGEEEQPFTLPRRAPVAGPAEADPEKGTAVLCLCSSETLVAGEDAKAAPRFGVEGVLAFLQNDRIGQKYPIEGEIWCDAMASATGNARVHGASERLCHYSSASGASSLERDGFHIDLSVDVARGVRSNNGLAFFNLSTESEGSYTGHIGDKLPALDSICDDVACRNNADRFYEIPREGEPKPIEAEPETESAEQQRPETEPQIQPLTEPEPEPAEVSEYAPYPSYPPFTAAEGQEGFGADGSRDRNRVGGRRCGGVAGTPDCGDQGYCEEEVSGNQCWWDCEPGFCSCNSGSCFDETSRCTVSATYPASENWQATCVYASDPQPSPSPASRERITSGRDGARPPNRVGNLSCGGEAGTPDCGEHGFCEEEVSREQCFWDCEPGFCSCTAGSCFDETGRCTVSATYPASENWQATCS</sequence>
<feature type="compositionally biased region" description="Basic and acidic residues" evidence="1">
    <location>
        <begin position="224"/>
        <end position="235"/>
    </location>
</feature>
<accession>A0AAX4PCT2</accession>
<feature type="region of interest" description="Disordered" evidence="1">
    <location>
        <begin position="54"/>
        <end position="73"/>
    </location>
</feature>
<keyword evidence="2" id="KW-0732">Signal</keyword>
<evidence type="ECO:0000313" key="3">
    <source>
        <dbReference type="EMBL" id="WZN63780.1"/>
    </source>
</evidence>
<dbReference type="Proteomes" id="UP001472866">
    <property type="component" value="Chromosome 08"/>
</dbReference>
<gene>
    <name evidence="3" type="ORF">HKI87_08g53310</name>
</gene>
<organism evidence="3 4">
    <name type="scientific">Chloropicon roscoffensis</name>
    <dbReference type="NCBI Taxonomy" id="1461544"/>
    <lineage>
        <taxon>Eukaryota</taxon>
        <taxon>Viridiplantae</taxon>
        <taxon>Chlorophyta</taxon>
        <taxon>Chloropicophyceae</taxon>
        <taxon>Chloropicales</taxon>
        <taxon>Chloropicaceae</taxon>
        <taxon>Chloropicon</taxon>
    </lineage>
</organism>
<evidence type="ECO:0000313" key="4">
    <source>
        <dbReference type="Proteomes" id="UP001472866"/>
    </source>
</evidence>
<feature type="compositionally biased region" description="Basic and acidic residues" evidence="1">
    <location>
        <begin position="381"/>
        <end position="392"/>
    </location>
</feature>
<name>A0AAX4PCT2_9CHLO</name>
<feature type="region of interest" description="Disordered" evidence="1">
    <location>
        <begin position="371"/>
        <end position="400"/>
    </location>
</feature>
<evidence type="ECO:0000256" key="2">
    <source>
        <dbReference type="SAM" id="SignalP"/>
    </source>
</evidence>
<feature type="signal peptide" evidence="2">
    <location>
        <begin position="1"/>
        <end position="28"/>
    </location>
</feature>
<dbReference type="AlphaFoldDB" id="A0AAX4PCT2"/>
<keyword evidence="4" id="KW-1185">Reference proteome</keyword>
<proteinExistence type="predicted"/>
<protein>
    <submittedName>
        <fullName evidence="3">Uncharacterized protein</fullName>
    </submittedName>
</protein>
<reference evidence="3 4" key="1">
    <citation type="submission" date="2024-03" db="EMBL/GenBank/DDBJ databases">
        <title>Complete genome sequence of the green alga Chloropicon roscoffensis RCC1871.</title>
        <authorList>
            <person name="Lemieux C."/>
            <person name="Pombert J.-F."/>
            <person name="Otis C."/>
            <person name="Turmel M."/>
        </authorList>
    </citation>
    <scope>NUCLEOTIDE SEQUENCE [LARGE SCALE GENOMIC DNA]</scope>
    <source>
        <strain evidence="3 4">RCC1871</strain>
    </source>
</reference>
<evidence type="ECO:0000256" key="1">
    <source>
        <dbReference type="SAM" id="MobiDB-lite"/>
    </source>
</evidence>
<dbReference type="EMBL" id="CP151508">
    <property type="protein sequence ID" value="WZN63780.1"/>
    <property type="molecule type" value="Genomic_DNA"/>
</dbReference>
<feature type="chain" id="PRO_5043836663" evidence="2">
    <location>
        <begin position="29"/>
        <end position="467"/>
    </location>
</feature>
<feature type="region of interest" description="Disordered" evidence="1">
    <location>
        <begin position="224"/>
        <end position="298"/>
    </location>
</feature>